<name>A0ABD4Q9K2_MYCTX</name>
<feature type="non-terminal residue" evidence="1">
    <location>
        <position position="87"/>
    </location>
</feature>
<reference evidence="1 2" key="1">
    <citation type="submission" date="2021-03" db="EMBL/GenBank/DDBJ databases">
        <title>Whole Genome Sequencing of Mycobacterium tuberculosis clinical isolates from Arunachal Pradesh, India.</title>
        <authorList>
            <person name="Singh S."/>
            <person name="Mudliar S.R."/>
            <person name="Kulsum U."/>
            <person name="Rufai S.B."/>
            <person name="Singh P.K."/>
            <person name="Umpo M."/>
            <person name="Nyori M."/>
        </authorList>
    </citation>
    <scope>NUCLEOTIDE SEQUENCE [LARGE SCALE GENOMIC DNA]</scope>
    <source>
        <strain evidence="1 2">OMICS/BPL/0142/20/SP</strain>
    </source>
</reference>
<accession>A0ABD4Q9K2</accession>
<sequence>VTTTDDAQNLSSADVAMKLHAAEPGDLAILQGNLSRQATREIREQAKGLQMVTAFNPSPLRPYFSDLWALVDIVFLNQGEALALTGA</sequence>
<evidence type="ECO:0008006" key="3">
    <source>
        <dbReference type="Google" id="ProtNLM"/>
    </source>
</evidence>
<dbReference type="Gene3D" id="3.40.1190.20">
    <property type="match status" value="1"/>
</dbReference>
<evidence type="ECO:0000313" key="2">
    <source>
        <dbReference type="Proteomes" id="UP000671119"/>
    </source>
</evidence>
<dbReference type="Proteomes" id="UP000671119">
    <property type="component" value="Unassembled WGS sequence"/>
</dbReference>
<evidence type="ECO:0000313" key="1">
    <source>
        <dbReference type="EMBL" id="MBP0685609.1"/>
    </source>
</evidence>
<dbReference type="EMBL" id="JAGIZI010000322">
    <property type="protein sequence ID" value="MBP0685609.1"/>
    <property type="molecule type" value="Genomic_DNA"/>
</dbReference>
<gene>
    <name evidence="1" type="ORF">J8J21_21430</name>
</gene>
<protein>
    <recommendedName>
        <fullName evidence="3">Ribokinase</fullName>
    </recommendedName>
</protein>
<proteinExistence type="predicted"/>
<comment type="caution">
    <text evidence="1">The sequence shown here is derived from an EMBL/GenBank/DDBJ whole genome shotgun (WGS) entry which is preliminary data.</text>
</comment>
<organism evidence="1 2">
    <name type="scientific">Mycobacterium tuberculosis</name>
    <dbReference type="NCBI Taxonomy" id="1773"/>
    <lineage>
        <taxon>Bacteria</taxon>
        <taxon>Bacillati</taxon>
        <taxon>Actinomycetota</taxon>
        <taxon>Actinomycetes</taxon>
        <taxon>Mycobacteriales</taxon>
        <taxon>Mycobacteriaceae</taxon>
        <taxon>Mycobacterium</taxon>
        <taxon>Mycobacterium tuberculosis complex</taxon>
    </lineage>
</organism>
<dbReference type="AlphaFoldDB" id="A0ABD4Q9K2"/>
<dbReference type="InterPro" id="IPR029056">
    <property type="entry name" value="Ribokinase-like"/>
</dbReference>
<feature type="non-terminal residue" evidence="1">
    <location>
        <position position="1"/>
    </location>
</feature>
<dbReference type="SUPFAM" id="SSF53613">
    <property type="entry name" value="Ribokinase-like"/>
    <property type="match status" value="1"/>
</dbReference>